<gene>
    <name evidence="1" type="ORF">CAPTEDRAFT_193624</name>
</gene>
<dbReference type="InterPro" id="IPR008979">
    <property type="entry name" value="Galactose-bd-like_sf"/>
</dbReference>
<dbReference type="SUPFAM" id="SSF49785">
    <property type="entry name" value="Galactose-binding domain-like"/>
    <property type="match status" value="1"/>
</dbReference>
<dbReference type="EMBL" id="KB293438">
    <property type="protein sequence ID" value="ELU15971.1"/>
    <property type="molecule type" value="Genomic_DNA"/>
</dbReference>
<organism evidence="1">
    <name type="scientific">Capitella teleta</name>
    <name type="common">Polychaete worm</name>
    <dbReference type="NCBI Taxonomy" id="283909"/>
    <lineage>
        <taxon>Eukaryota</taxon>
        <taxon>Metazoa</taxon>
        <taxon>Spiralia</taxon>
        <taxon>Lophotrochozoa</taxon>
        <taxon>Annelida</taxon>
        <taxon>Polychaeta</taxon>
        <taxon>Sedentaria</taxon>
        <taxon>Scolecida</taxon>
        <taxon>Capitellidae</taxon>
        <taxon>Capitella</taxon>
    </lineage>
</organism>
<keyword evidence="3" id="KW-1185">Reference proteome</keyword>
<reference evidence="1 3" key="2">
    <citation type="journal article" date="2013" name="Nature">
        <title>Insights into bilaterian evolution from three spiralian genomes.</title>
        <authorList>
            <person name="Simakov O."/>
            <person name="Marletaz F."/>
            <person name="Cho S.J."/>
            <person name="Edsinger-Gonzales E."/>
            <person name="Havlak P."/>
            <person name="Hellsten U."/>
            <person name="Kuo D.H."/>
            <person name="Larsson T."/>
            <person name="Lv J."/>
            <person name="Arendt D."/>
            <person name="Savage R."/>
            <person name="Osoegawa K."/>
            <person name="de Jong P."/>
            <person name="Grimwood J."/>
            <person name="Chapman J.A."/>
            <person name="Shapiro H."/>
            <person name="Aerts A."/>
            <person name="Otillar R.P."/>
            <person name="Terry A.Y."/>
            <person name="Boore J.L."/>
            <person name="Grigoriev I.V."/>
            <person name="Lindberg D.R."/>
            <person name="Seaver E.C."/>
            <person name="Weisblat D.A."/>
            <person name="Putnam N.H."/>
            <person name="Rokhsar D.S."/>
        </authorList>
    </citation>
    <scope>NUCLEOTIDE SEQUENCE</scope>
    <source>
        <strain evidence="1 3">I ESC-2004</strain>
    </source>
</reference>
<reference evidence="2" key="3">
    <citation type="submission" date="2015-06" db="UniProtKB">
        <authorList>
            <consortium name="EnsemblMetazoa"/>
        </authorList>
    </citation>
    <scope>IDENTIFICATION</scope>
</reference>
<dbReference type="Proteomes" id="UP000014760">
    <property type="component" value="Unassembled WGS sequence"/>
</dbReference>
<name>R7VI36_CAPTE</name>
<dbReference type="EnsemblMetazoa" id="CapteT193624">
    <property type="protein sequence ID" value="CapteP193624"/>
    <property type="gene ID" value="CapteG193624"/>
</dbReference>
<proteinExistence type="predicted"/>
<accession>R7VI36</accession>
<evidence type="ECO:0000313" key="3">
    <source>
        <dbReference type="Proteomes" id="UP000014760"/>
    </source>
</evidence>
<evidence type="ECO:0000313" key="2">
    <source>
        <dbReference type="EnsemblMetazoa" id="CapteP193624"/>
    </source>
</evidence>
<protein>
    <submittedName>
        <fullName evidence="1 2">Uncharacterized protein</fullName>
    </submittedName>
</protein>
<sequence>METHFVLCGIYSVVYINACQGYCLCPESYPLFDLRNADANSTMTISFYTNSAEPGFEAVSSQYGYDDKCWRHDNRTGVLHIHVYASFPSPVCITGIQTWGYPNSSGYVSNYLLAYKTSTGISKCYLPMKQLLDAVEGNRDSTNGVYHKLPPKKLSYIYAAPKEFTVSPDWRWEVYGCVKRHNGRRCPGMSNEITLLAVDEMLPSVVMRYMRGGLQQLPPLVNALDLDKEAAQPTSLLSDDDRDTCLHPTGPCEAWHALIRIAVFPGDTPLRIVGRGIKCDSRHVLVTYQQNVTSSCRFPTRVCLLVSNGDCEAHCADNNEQVRDLAIYVRGDADARLCEVTSDSLVYML</sequence>
<reference evidence="3" key="1">
    <citation type="submission" date="2012-12" db="EMBL/GenBank/DDBJ databases">
        <authorList>
            <person name="Hellsten U."/>
            <person name="Grimwood J."/>
            <person name="Chapman J.A."/>
            <person name="Shapiro H."/>
            <person name="Aerts A."/>
            <person name="Otillar R.P."/>
            <person name="Terry A.Y."/>
            <person name="Boore J.L."/>
            <person name="Simakov O."/>
            <person name="Marletaz F."/>
            <person name="Cho S.-J."/>
            <person name="Edsinger-Gonzales E."/>
            <person name="Havlak P."/>
            <person name="Kuo D.-H."/>
            <person name="Larsson T."/>
            <person name="Lv J."/>
            <person name="Arendt D."/>
            <person name="Savage R."/>
            <person name="Osoegawa K."/>
            <person name="de Jong P."/>
            <person name="Lindberg D.R."/>
            <person name="Seaver E.C."/>
            <person name="Weisblat D.A."/>
            <person name="Putnam N.H."/>
            <person name="Grigoriev I.V."/>
            <person name="Rokhsar D.S."/>
        </authorList>
    </citation>
    <scope>NUCLEOTIDE SEQUENCE</scope>
    <source>
        <strain evidence="3">I ESC-2004</strain>
    </source>
</reference>
<dbReference type="AlphaFoldDB" id="R7VI36"/>
<evidence type="ECO:0000313" key="1">
    <source>
        <dbReference type="EMBL" id="ELU15971.1"/>
    </source>
</evidence>
<dbReference type="Gene3D" id="2.60.120.260">
    <property type="entry name" value="Galactose-binding domain-like"/>
    <property type="match status" value="1"/>
</dbReference>
<dbReference type="EMBL" id="AMQN01004393">
    <property type="status" value="NOT_ANNOTATED_CDS"/>
    <property type="molecule type" value="Genomic_DNA"/>
</dbReference>
<dbReference type="HOGENOM" id="CLU_068330_0_0_1"/>